<evidence type="ECO:0000313" key="4">
    <source>
        <dbReference type="Proteomes" id="UP001322785"/>
    </source>
</evidence>
<sequence length="270" mass="28719">MKIEGSDSSDFIIEGPDNDTIDAKKGKDWIVAGPGDDYVKAGEDNDRVECGPGHDIAYGGGGLDTLIGHDGADLLYSDGTYGPRVIPHSQEGDDWLDGGPGKDILVAGDGADTLIGGEDGDAFVFRYHDPMVGTTHWYTTVKDFEPEHDRFVMDAGGFGDRDLFGANFINHSRGFPGEFVDTFYKGTAEGAHGEHVVVITDRGFASGAAAANAIDHEAAGDIIVYHDEETGGATLAYVDSANHANAFAHADNLEDMWDLNSLTAANFVFI</sequence>
<dbReference type="PANTHER" id="PTHR38340">
    <property type="entry name" value="S-LAYER PROTEIN"/>
    <property type="match status" value="1"/>
</dbReference>
<accession>A0ABZ1DQE7</accession>
<dbReference type="InterPro" id="IPR001343">
    <property type="entry name" value="Hemolysn_Ca-bd"/>
</dbReference>
<comment type="subcellular location">
    <subcellularLocation>
        <location evidence="1">Secreted</location>
    </subcellularLocation>
</comment>
<keyword evidence="4" id="KW-1185">Reference proteome</keyword>
<gene>
    <name evidence="3" type="ORF">U5G49_007283</name>
</gene>
<dbReference type="InterPro" id="IPR018511">
    <property type="entry name" value="Hemolysin-typ_Ca-bd_CS"/>
</dbReference>
<dbReference type="PANTHER" id="PTHR38340:SF1">
    <property type="entry name" value="S-LAYER PROTEIN"/>
    <property type="match status" value="1"/>
</dbReference>
<evidence type="ECO:0000256" key="1">
    <source>
        <dbReference type="ARBA" id="ARBA00004613"/>
    </source>
</evidence>
<dbReference type="Proteomes" id="UP001322785">
    <property type="component" value="Plasmid pRinCIP108029a"/>
</dbReference>
<reference evidence="3 4" key="1">
    <citation type="submission" date="2023-12" db="EMBL/GenBank/DDBJ databases">
        <authorList>
            <person name="Menendez E."/>
            <person name="Kaur S."/>
            <person name="Flores-Felix J.D."/>
            <person name="diCenzo G.C."/>
            <person name="Peix A."/>
            <person name="Velazquez E."/>
        </authorList>
    </citation>
    <scope>NUCLEOTIDE SEQUENCE [LARGE SCALE GENOMIC DNA]</scope>
    <source>
        <strain evidence="3 4">CIP 108029</strain>
        <plasmid evidence="3 4">pRinCIP108029a</plasmid>
    </source>
</reference>
<dbReference type="PROSITE" id="PS00330">
    <property type="entry name" value="HEMOLYSIN_CALCIUM"/>
    <property type="match status" value="1"/>
</dbReference>
<dbReference type="InterPro" id="IPR050557">
    <property type="entry name" value="RTX_toxin/Mannuronan_C5-epim"/>
</dbReference>
<dbReference type="PRINTS" id="PR00313">
    <property type="entry name" value="CABNDNGRPT"/>
</dbReference>
<dbReference type="EMBL" id="CP140639">
    <property type="protein sequence ID" value="WRW37673.1"/>
    <property type="molecule type" value="Genomic_DNA"/>
</dbReference>
<keyword evidence="3" id="KW-0614">Plasmid</keyword>
<protein>
    <submittedName>
        <fullName evidence="3">Calcium-binding protein</fullName>
    </submittedName>
</protein>
<dbReference type="Pfam" id="PF00353">
    <property type="entry name" value="HemolysinCabind"/>
    <property type="match status" value="3"/>
</dbReference>
<dbReference type="Gene3D" id="2.150.10.10">
    <property type="entry name" value="Serralysin-like metalloprotease, C-terminal"/>
    <property type="match status" value="2"/>
</dbReference>
<name>A0ABZ1DQE7_9HYPH</name>
<geneLocation type="plasmid" evidence="3 4">
    <name>pRinCIP108029a</name>
</geneLocation>
<dbReference type="RefSeq" id="WP_193446040.1">
    <property type="nucleotide sequence ID" value="NZ_BSOQ01000034.1"/>
</dbReference>
<dbReference type="InterPro" id="IPR011049">
    <property type="entry name" value="Serralysin-like_metalloprot_C"/>
</dbReference>
<evidence type="ECO:0000313" key="3">
    <source>
        <dbReference type="EMBL" id="WRW37673.1"/>
    </source>
</evidence>
<dbReference type="SUPFAM" id="SSF51120">
    <property type="entry name" value="beta-Roll"/>
    <property type="match status" value="1"/>
</dbReference>
<evidence type="ECO:0000256" key="2">
    <source>
        <dbReference type="ARBA" id="ARBA00022525"/>
    </source>
</evidence>
<proteinExistence type="predicted"/>
<keyword evidence="2" id="KW-0964">Secreted</keyword>
<organism evidence="3 4">
    <name type="scientific">Rhizobium indigoferae</name>
    <dbReference type="NCBI Taxonomy" id="158891"/>
    <lineage>
        <taxon>Bacteria</taxon>
        <taxon>Pseudomonadati</taxon>
        <taxon>Pseudomonadota</taxon>
        <taxon>Alphaproteobacteria</taxon>
        <taxon>Hyphomicrobiales</taxon>
        <taxon>Rhizobiaceae</taxon>
        <taxon>Rhizobium/Agrobacterium group</taxon>
        <taxon>Rhizobium</taxon>
    </lineage>
</organism>